<accession>A0A975U1C7</accession>
<keyword evidence="1" id="KW-0732">Signal</keyword>
<evidence type="ECO:0000313" key="4">
    <source>
        <dbReference type="Proteomes" id="UP000694001"/>
    </source>
</evidence>
<dbReference type="AlphaFoldDB" id="A0A975U1C7"/>
<name>A0A975U1C7_9PROT</name>
<keyword evidence="4" id="KW-1185">Reference proteome</keyword>
<dbReference type="PANTHER" id="PTHR37957">
    <property type="entry name" value="BLR7070 PROTEIN"/>
    <property type="match status" value="1"/>
</dbReference>
<dbReference type="KEGG" id="elio:KO353_12570"/>
<dbReference type="Proteomes" id="UP000694001">
    <property type="component" value="Chromosome"/>
</dbReference>
<feature type="domain" description="Phytase-like" evidence="2">
    <location>
        <begin position="98"/>
        <end position="431"/>
    </location>
</feature>
<gene>
    <name evidence="3" type="ORF">KO353_12570</name>
</gene>
<evidence type="ECO:0000313" key="3">
    <source>
        <dbReference type="EMBL" id="QXM24102.1"/>
    </source>
</evidence>
<sequence length="460" mass="49973">MRLRQTAQGLAASLLAATILATPAEADQRFPARLAGHALLPAFSLHLPPADAPAEAMMSGRFAGPGNLRNDRPMSVMGTTGALHGNRATGISFPFIGQPLQGFSGFSRSRAADGSFYAIIDNGFGNKRNSPDALLLFVRVMPDWASGAVDVRERIFLRDPDRVIPFRIVNEGTRERYLTGGDFDPESIQVIGDTVWIGDEFGPYLIRATLDGRVTGLFETMLDGQVLRSPDHPGLVQPAAPGRDWRVPRSGGFEGLAATPDGTRLWAMLEKPILTAEGQSEGRFLRVLEFDTAAGRWTGRSVKYALEQGATAIGDFNMIDATRALVIERDDGEGDPSLACPAPNQPRPDCFPNPARFKRVYVVDLAQTDANGFVRKLGHIDLMDIADPEGLARVETAANPPLRGRFTMPFFTIEGVVAVDDAHILVNMDNNLPFSSGRRLDRAADNEFILIRAPELLAAR</sequence>
<proteinExistence type="predicted"/>
<feature type="chain" id="PRO_5036962634" evidence="1">
    <location>
        <begin position="27"/>
        <end position="460"/>
    </location>
</feature>
<evidence type="ECO:0000256" key="1">
    <source>
        <dbReference type="SAM" id="SignalP"/>
    </source>
</evidence>
<protein>
    <submittedName>
        <fullName evidence="3">Esterase-like activity of phytase family protein</fullName>
    </submittedName>
</protein>
<dbReference type="InterPro" id="IPR027372">
    <property type="entry name" value="Phytase-like_dom"/>
</dbReference>
<organism evidence="3 4">
    <name type="scientific">Elioraea tepida</name>
    <dbReference type="NCBI Taxonomy" id="2843330"/>
    <lineage>
        <taxon>Bacteria</taxon>
        <taxon>Pseudomonadati</taxon>
        <taxon>Pseudomonadota</taxon>
        <taxon>Alphaproteobacteria</taxon>
        <taxon>Acetobacterales</taxon>
        <taxon>Elioraeaceae</taxon>
        <taxon>Elioraea</taxon>
    </lineage>
</organism>
<dbReference type="PANTHER" id="PTHR37957:SF1">
    <property type="entry name" value="PHYTASE-LIKE DOMAIN-CONTAINING PROTEIN"/>
    <property type="match status" value="1"/>
</dbReference>
<feature type="signal peptide" evidence="1">
    <location>
        <begin position="1"/>
        <end position="26"/>
    </location>
</feature>
<dbReference type="Pfam" id="PF13449">
    <property type="entry name" value="Phytase-like"/>
    <property type="match status" value="1"/>
</dbReference>
<evidence type="ECO:0000259" key="2">
    <source>
        <dbReference type="Pfam" id="PF13449"/>
    </source>
</evidence>
<dbReference type="EMBL" id="CP076448">
    <property type="protein sequence ID" value="QXM24102.1"/>
    <property type="molecule type" value="Genomic_DNA"/>
</dbReference>
<reference evidence="3" key="1">
    <citation type="submission" date="2021-06" db="EMBL/GenBank/DDBJ databases">
        <title>Elioraea tepida, sp. nov., a moderately thermophilic aerobic anoxygenic phototrophic bacterium isolated from an alkaline siliceous hot spring mat community in Yellowstone National Park, WY, USA.</title>
        <authorList>
            <person name="Saini M.K."/>
            <person name="Yoshida S."/>
            <person name="Sebastian A."/>
            <person name="Hirose S."/>
            <person name="Hara E."/>
            <person name="Tamaki H."/>
            <person name="Soulier N.T."/>
            <person name="Albert I."/>
            <person name="Hanada S."/>
            <person name="Bryant D.A."/>
            <person name="Tank M."/>
        </authorList>
    </citation>
    <scope>NUCLEOTIDE SEQUENCE</scope>
    <source>
        <strain evidence="3">MS-P2</strain>
    </source>
</reference>
<dbReference type="RefSeq" id="WP_218285070.1">
    <property type="nucleotide sequence ID" value="NZ_CP076448.1"/>
</dbReference>